<reference evidence="6" key="1">
    <citation type="submission" date="2015-12" db="EMBL/GenBank/DDBJ databases">
        <title>High throughput identification of novel conotoxins from the Chinese tubular cone snail Conus betulinus by multitranscriptome sequencing.</title>
        <authorList>
            <person name="Ruan Z."/>
            <person name="Peng C."/>
            <person name="Shi Q."/>
            <person name="Yao G."/>
            <person name="Gao B.-M."/>
        </authorList>
    </citation>
    <scope>NUCLEOTIDE SEQUENCE</scope>
</reference>
<feature type="chain" id="PRO_5028504154" description="Conotoxin" evidence="5">
    <location>
        <begin position="20"/>
        <end position="60"/>
    </location>
</feature>
<keyword evidence="4 5" id="KW-0732">Signal</keyword>
<dbReference type="AlphaFoldDB" id="A0A142C1C7"/>
<dbReference type="InterPro" id="IPR031565">
    <property type="entry name" value="T-conotoxin"/>
</dbReference>
<sequence length="60" mass="6828">MRCLPVFIILLLLVASAPSADVQPKTKNSMTLASLRDFAKKGRKNLWRRSECCIRNFLCC</sequence>
<evidence type="ECO:0000256" key="4">
    <source>
        <dbReference type="ARBA" id="ARBA00022729"/>
    </source>
</evidence>
<evidence type="ECO:0000256" key="3">
    <source>
        <dbReference type="ARBA" id="ARBA00022656"/>
    </source>
</evidence>
<dbReference type="EMBL" id="KU317668">
    <property type="protein sequence ID" value="AMP44628.1"/>
    <property type="molecule type" value="mRNA"/>
</dbReference>
<proteinExistence type="evidence at transcript level"/>
<dbReference type="GO" id="GO:0005576">
    <property type="term" value="C:extracellular region"/>
    <property type="evidence" value="ECO:0007669"/>
    <property type="project" value="UniProtKB-SubCell"/>
</dbReference>
<protein>
    <recommendedName>
        <fullName evidence="5">Conotoxin</fullName>
    </recommendedName>
</protein>
<evidence type="ECO:0000256" key="2">
    <source>
        <dbReference type="ARBA" id="ARBA00022525"/>
    </source>
</evidence>
<comment type="similarity">
    <text evidence="5">Belongs to the conotoxin T superfamily.</text>
</comment>
<dbReference type="Pfam" id="PF16981">
    <property type="entry name" value="Chi-conotoxin"/>
    <property type="match status" value="1"/>
</dbReference>
<accession>A0A142C1C7</accession>
<organism evidence="6">
    <name type="scientific">Conus betulinus</name>
    <name type="common">Beech cone</name>
    <dbReference type="NCBI Taxonomy" id="89764"/>
    <lineage>
        <taxon>Eukaryota</taxon>
        <taxon>Metazoa</taxon>
        <taxon>Spiralia</taxon>
        <taxon>Lophotrochozoa</taxon>
        <taxon>Mollusca</taxon>
        <taxon>Gastropoda</taxon>
        <taxon>Caenogastropoda</taxon>
        <taxon>Neogastropoda</taxon>
        <taxon>Conoidea</taxon>
        <taxon>Conidae</taxon>
        <taxon>Conus</taxon>
        <taxon>Dendroconus</taxon>
    </lineage>
</organism>
<feature type="signal peptide" evidence="5">
    <location>
        <begin position="1"/>
        <end position="19"/>
    </location>
</feature>
<keyword evidence="2 5" id="KW-0964">Secreted</keyword>
<evidence type="ECO:0000313" key="6">
    <source>
        <dbReference type="EMBL" id="AMP44628.1"/>
    </source>
</evidence>
<evidence type="ECO:0000256" key="1">
    <source>
        <dbReference type="ARBA" id="ARBA00004613"/>
    </source>
</evidence>
<name>A0A142C1C7_CONBE</name>
<keyword evidence="3 5" id="KW-0800">Toxin</keyword>
<evidence type="ECO:0000256" key="5">
    <source>
        <dbReference type="RuleBase" id="RU367125"/>
    </source>
</evidence>
<comment type="subcellular location">
    <subcellularLocation>
        <location evidence="1 5">Secreted</location>
    </subcellularLocation>
</comment>
<dbReference type="GO" id="GO:0090729">
    <property type="term" value="F:toxin activity"/>
    <property type="evidence" value="ECO:0007669"/>
    <property type="project" value="UniProtKB-UniRule"/>
</dbReference>